<comment type="caution">
    <text evidence="3">The sequence shown here is derived from an EMBL/GenBank/DDBJ whole genome shotgun (WGS) entry which is preliminary data.</text>
</comment>
<reference evidence="3 4" key="1">
    <citation type="submission" date="2015-12" db="EMBL/GenBank/DDBJ databases">
        <title>The genome of Folsomia candida.</title>
        <authorList>
            <person name="Faddeeva A."/>
            <person name="Derks M.F."/>
            <person name="Anvar Y."/>
            <person name="Smit S."/>
            <person name="Van Straalen N."/>
            <person name="Roelofs D."/>
        </authorList>
    </citation>
    <scope>NUCLEOTIDE SEQUENCE [LARGE SCALE GENOMIC DNA]</scope>
    <source>
        <strain evidence="3 4">VU population</strain>
        <tissue evidence="3">Whole body</tissue>
    </source>
</reference>
<dbReference type="OMA" id="VEMMCET"/>
<sequence>MFLHNFQFLKIFPVLFLIHSLSPISAQNCSSVHVFKQSDDELIFAQFRLQLADPIALFDGPTSISAAPNETVNTITMTTEQIKYYNYFSASMYCPTSLATLSCCYCGQFNATVTDFAIFTDEELGTKALVTLHSSLREIVVTFRGSVSFMNWIMDLTLLPTPFAGAEVHTGFYLSLMSVYNQVVKKVGLLLHRNPGFHIVVNGHSLGGAMSSLLIFLLTSLDQFPGTHYSLVTFGQPRTGNVRFADYMNALKIPMSRVVARADIIPHVPPVSALGIMDVLASINYVHHTQEVRATPSGHIPPTFCSKNFFEDPTCSNSLGPKYSLGDHEKYFDADYTVCYMVEGWLGIDLVTVKGFTPTNFIPPMPTPMQGFMTGFVDGGYQGALPGFGKRFMFEAVVHFSTMFSNRSLKIFPFLIQIIRSLSPISAQTCGSTDVFTRSDDELIFAQFPLQLANSIALFDGPASVSVAPTKTVNTITMTTEQLIYYNYFSASMYCPTTLETLSCCYCGHFNATVTEFAIFTNNELNTKALVTLHSSLREIVVSFRGSVTFMNWIMDLTLLPTQVSGVEIHTGFYLSLMSLYNEIVEEVGFLLLQNPGFHVVVNGHSLGAAMASVFIFQLTTLNQFPGTQYSLVTFGQPRTGNVGYADYMNALPIPMARVVARADIVPHIPPVSAFGVVDVLTGINYVHHTQEVWINGNVPPTFCSKNIYEDPTCSNSLGPLYSVLDHNQYFDADYSVCILVEGWLGIDFVTVEGFTPTNFIPPMPTVMQGFLTGLIQGGYQGALPSLG</sequence>
<dbReference type="OrthoDB" id="5866690at2759"/>
<evidence type="ECO:0000256" key="1">
    <source>
        <dbReference type="SAM" id="SignalP"/>
    </source>
</evidence>
<dbReference type="Proteomes" id="UP000198287">
    <property type="component" value="Unassembled WGS sequence"/>
</dbReference>
<dbReference type="PANTHER" id="PTHR45856:SF11">
    <property type="entry name" value="FUNGAL LIPASE-LIKE DOMAIN-CONTAINING PROTEIN"/>
    <property type="match status" value="1"/>
</dbReference>
<dbReference type="Pfam" id="PF01764">
    <property type="entry name" value="Lipase_3"/>
    <property type="match status" value="2"/>
</dbReference>
<dbReference type="InterPro" id="IPR002921">
    <property type="entry name" value="Fungal_lipase-type"/>
</dbReference>
<organism evidence="3 4">
    <name type="scientific">Folsomia candida</name>
    <name type="common">Springtail</name>
    <dbReference type="NCBI Taxonomy" id="158441"/>
    <lineage>
        <taxon>Eukaryota</taxon>
        <taxon>Metazoa</taxon>
        <taxon>Ecdysozoa</taxon>
        <taxon>Arthropoda</taxon>
        <taxon>Hexapoda</taxon>
        <taxon>Collembola</taxon>
        <taxon>Entomobryomorpha</taxon>
        <taxon>Isotomoidea</taxon>
        <taxon>Isotomidae</taxon>
        <taxon>Proisotominae</taxon>
        <taxon>Folsomia</taxon>
    </lineage>
</organism>
<proteinExistence type="predicted"/>
<dbReference type="InterPro" id="IPR029058">
    <property type="entry name" value="AB_hydrolase_fold"/>
</dbReference>
<dbReference type="EMBL" id="LNIX01000018">
    <property type="protein sequence ID" value="OXA45356.1"/>
    <property type="molecule type" value="Genomic_DNA"/>
</dbReference>
<keyword evidence="4" id="KW-1185">Reference proteome</keyword>
<accession>A0A226DMA9</accession>
<feature type="signal peptide" evidence="1">
    <location>
        <begin position="1"/>
        <end position="26"/>
    </location>
</feature>
<feature type="domain" description="Fungal lipase-type" evidence="2">
    <location>
        <begin position="140"/>
        <end position="271"/>
    </location>
</feature>
<dbReference type="Gene3D" id="3.40.50.1820">
    <property type="entry name" value="alpha/beta hydrolase"/>
    <property type="match status" value="2"/>
</dbReference>
<dbReference type="CDD" id="cd00519">
    <property type="entry name" value="Lipase_3"/>
    <property type="match status" value="2"/>
</dbReference>
<evidence type="ECO:0000313" key="3">
    <source>
        <dbReference type="EMBL" id="OXA45356.1"/>
    </source>
</evidence>
<feature type="domain" description="Fungal lipase-type" evidence="2">
    <location>
        <begin position="541"/>
        <end position="672"/>
    </location>
</feature>
<gene>
    <name evidence="3" type="ORF">Fcan01_20202</name>
</gene>
<protein>
    <submittedName>
        <fullName evidence="3">Lipase</fullName>
    </submittedName>
</protein>
<keyword evidence="1" id="KW-0732">Signal</keyword>
<dbReference type="InterPro" id="IPR051218">
    <property type="entry name" value="Sec_MonoDiacylglyc_Lipase"/>
</dbReference>
<dbReference type="SUPFAM" id="SSF53474">
    <property type="entry name" value="alpha/beta-Hydrolases"/>
    <property type="match status" value="2"/>
</dbReference>
<evidence type="ECO:0000259" key="2">
    <source>
        <dbReference type="Pfam" id="PF01764"/>
    </source>
</evidence>
<dbReference type="PANTHER" id="PTHR45856">
    <property type="entry name" value="ALPHA/BETA-HYDROLASES SUPERFAMILY PROTEIN"/>
    <property type="match status" value="1"/>
</dbReference>
<name>A0A226DMA9_FOLCA</name>
<evidence type="ECO:0000313" key="4">
    <source>
        <dbReference type="Proteomes" id="UP000198287"/>
    </source>
</evidence>
<feature type="chain" id="PRO_5012443399" evidence="1">
    <location>
        <begin position="27"/>
        <end position="788"/>
    </location>
</feature>
<dbReference type="GO" id="GO:0006629">
    <property type="term" value="P:lipid metabolic process"/>
    <property type="evidence" value="ECO:0007669"/>
    <property type="project" value="InterPro"/>
</dbReference>
<dbReference type="AlphaFoldDB" id="A0A226DMA9"/>